<feature type="transmembrane region" description="Helical" evidence="1">
    <location>
        <begin position="20"/>
        <end position="37"/>
    </location>
</feature>
<accession>A0ABY6G0S9</accession>
<keyword evidence="1" id="KW-0812">Transmembrane</keyword>
<dbReference type="NCBIfam" id="NF041681">
    <property type="entry name" value="HGxxPAAW"/>
    <property type="match status" value="1"/>
</dbReference>
<name>A0ABY6G0S9_9MICO</name>
<keyword evidence="3" id="KW-1185">Reference proteome</keyword>
<keyword evidence="1" id="KW-0472">Membrane</keyword>
<sequence length="81" mass="8273">MSKTYAVPPASPLNHGKTPAAWVMTVGVVAGAIVAAVGFTFSILALLIVGIVVIVLTVILSAVLRVMGFGQKARRAEAAGR</sequence>
<dbReference type="EMBL" id="CP107020">
    <property type="protein sequence ID" value="UYG16436.1"/>
    <property type="molecule type" value="Genomic_DNA"/>
</dbReference>
<evidence type="ECO:0000256" key="1">
    <source>
        <dbReference type="SAM" id="Phobius"/>
    </source>
</evidence>
<dbReference type="RefSeq" id="WP_263593649.1">
    <property type="nucleotide sequence ID" value="NZ_CP107020.1"/>
</dbReference>
<organism evidence="2 3">
    <name type="scientific">Brachybacterium huguangmaarense</name>
    <dbReference type="NCBI Taxonomy" id="1652028"/>
    <lineage>
        <taxon>Bacteria</taxon>
        <taxon>Bacillati</taxon>
        <taxon>Actinomycetota</taxon>
        <taxon>Actinomycetes</taxon>
        <taxon>Micrococcales</taxon>
        <taxon>Dermabacteraceae</taxon>
        <taxon>Brachybacterium</taxon>
    </lineage>
</organism>
<keyword evidence="1" id="KW-1133">Transmembrane helix</keyword>
<gene>
    <name evidence="2" type="ORF">BRM3_12615</name>
</gene>
<feature type="transmembrane region" description="Helical" evidence="1">
    <location>
        <begin position="43"/>
        <end position="64"/>
    </location>
</feature>
<protein>
    <submittedName>
        <fullName evidence="2">Uncharacterized protein</fullName>
    </submittedName>
</protein>
<evidence type="ECO:0000313" key="3">
    <source>
        <dbReference type="Proteomes" id="UP001164305"/>
    </source>
</evidence>
<dbReference type="Proteomes" id="UP001164305">
    <property type="component" value="Chromosome"/>
</dbReference>
<evidence type="ECO:0000313" key="2">
    <source>
        <dbReference type="EMBL" id="UYG16436.1"/>
    </source>
</evidence>
<reference evidence="2" key="1">
    <citation type="submission" date="2022-10" db="EMBL/GenBank/DDBJ databases">
        <title>Whole-Genome Sequencing of Brachybacterium huguangmaarense BRM-3, Isolated from Betula schmidtii.</title>
        <authorList>
            <person name="Haam D."/>
        </authorList>
    </citation>
    <scope>NUCLEOTIDE SEQUENCE</scope>
    <source>
        <strain evidence="2">BRM-3</strain>
    </source>
</reference>
<proteinExistence type="predicted"/>